<dbReference type="InterPro" id="IPR016117">
    <property type="entry name" value="ArgJ-like_dom_sf"/>
</dbReference>
<dbReference type="PANTHER" id="PTHR36512:SF3">
    <property type="entry name" value="BLR5678 PROTEIN"/>
    <property type="match status" value="1"/>
</dbReference>
<comment type="similarity">
    <text evidence="1">Belongs to the peptidase S58 family.</text>
</comment>
<dbReference type="PANTHER" id="PTHR36512">
    <property type="entry name" value="D-AMINOPEPTIDASE"/>
    <property type="match status" value="1"/>
</dbReference>
<organism evidence="2 3">
    <name type="scientific">Candidatus Woesebacteria bacterium RIFCSPHIGHO2_01_FULL_38_9</name>
    <dbReference type="NCBI Taxonomy" id="1802492"/>
    <lineage>
        <taxon>Bacteria</taxon>
        <taxon>Candidatus Woeseibacteriota</taxon>
    </lineage>
</organism>
<evidence type="ECO:0008006" key="4">
    <source>
        <dbReference type="Google" id="ProtNLM"/>
    </source>
</evidence>
<name>A0A1F7XZP8_9BACT</name>
<dbReference type="SUPFAM" id="SSF56266">
    <property type="entry name" value="DmpA/ArgJ-like"/>
    <property type="match status" value="1"/>
</dbReference>
<reference evidence="2 3" key="1">
    <citation type="journal article" date="2016" name="Nat. Commun.">
        <title>Thousands of microbial genomes shed light on interconnected biogeochemical processes in an aquifer system.</title>
        <authorList>
            <person name="Anantharaman K."/>
            <person name="Brown C.T."/>
            <person name="Hug L.A."/>
            <person name="Sharon I."/>
            <person name="Castelle C.J."/>
            <person name="Probst A.J."/>
            <person name="Thomas B.C."/>
            <person name="Singh A."/>
            <person name="Wilkins M.J."/>
            <person name="Karaoz U."/>
            <person name="Brodie E.L."/>
            <person name="Williams K.H."/>
            <person name="Hubbard S.S."/>
            <person name="Banfield J.F."/>
        </authorList>
    </citation>
    <scope>NUCLEOTIDE SEQUENCE [LARGE SCALE GENOMIC DNA]</scope>
</reference>
<protein>
    <recommendedName>
        <fullName evidence="4">Peptidase S58</fullName>
    </recommendedName>
</protein>
<proteinExistence type="inferred from homology"/>
<dbReference type="GO" id="GO:0004177">
    <property type="term" value="F:aminopeptidase activity"/>
    <property type="evidence" value="ECO:0007669"/>
    <property type="project" value="TreeGrafter"/>
</dbReference>
<evidence type="ECO:0000256" key="1">
    <source>
        <dbReference type="ARBA" id="ARBA00007068"/>
    </source>
</evidence>
<dbReference type="Proteomes" id="UP000178419">
    <property type="component" value="Unassembled WGS sequence"/>
</dbReference>
<dbReference type="EMBL" id="MGGE01000040">
    <property type="protein sequence ID" value="OGM20523.1"/>
    <property type="molecule type" value="Genomic_DNA"/>
</dbReference>
<evidence type="ECO:0000313" key="3">
    <source>
        <dbReference type="Proteomes" id="UP000178419"/>
    </source>
</evidence>
<evidence type="ECO:0000313" key="2">
    <source>
        <dbReference type="EMBL" id="OGM20523.1"/>
    </source>
</evidence>
<dbReference type="InterPro" id="IPR005321">
    <property type="entry name" value="Peptidase_S58_DmpA"/>
</dbReference>
<sequence length="350" mass="37769">MNNTLTALKSVKVGHSTHLDKMTGTTVVLFDRDLPVAYKCYGGSTGTFNTDTFRNGKSDNRANAIFISGGSWSGLQAAGEIIKRLIEKEIGEKVFKIINPNLTGAIVFDLGTRIEKFNPLYGREAVDNASANPVERGNVGAGTGTSVGKFRYFDNGKIFAGMKAGVGCSLIDLSNGAIVSALSVVNAIGNIILPDGKILAGNRNVEKDGEFLTFESFSDFVTQKETNTTITVVGTNVNLHTREHYERVAHLATHGQIRAINPANTGLDGDTVFVFSTEEIDSFMFSDAKTKARGSYWKDLDVDIIGQIAAKAVQESIYDACRQVDTISLEGAYKGIVPSIKDYNQETKSP</sequence>
<dbReference type="Pfam" id="PF03576">
    <property type="entry name" value="Peptidase_S58"/>
    <property type="match status" value="1"/>
</dbReference>
<dbReference type="Gene3D" id="3.60.70.12">
    <property type="entry name" value="L-amino peptidase D-ALA esterase/amidase"/>
    <property type="match status" value="1"/>
</dbReference>
<dbReference type="AlphaFoldDB" id="A0A1F7XZP8"/>
<accession>A0A1F7XZP8</accession>
<comment type="caution">
    <text evidence="2">The sequence shown here is derived from an EMBL/GenBank/DDBJ whole genome shotgun (WGS) entry which is preliminary data.</text>
</comment>
<gene>
    <name evidence="2" type="ORF">A2714_03995</name>
</gene>